<dbReference type="eggNOG" id="ENOG502S5SE">
    <property type="taxonomic scope" value="Eukaryota"/>
</dbReference>
<protein>
    <recommendedName>
        <fullName evidence="4">Protein PHLOEM PROTEIN 2-LIKE A9-like</fullName>
    </recommendedName>
</protein>
<dbReference type="Pfam" id="PF14299">
    <property type="entry name" value="PP2"/>
    <property type="match status" value="1"/>
</dbReference>
<dbReference type="PANTHER" id="PTHR32278:SF2">
    <property type="entry name" value="PROTEIN PHLOEM PROTEIN 2-LIKE A9"/>
    <property type="match status" value="1"/>
</dbReference>
<keyword evidence="3" id="KW-1185">Reference proteome</keyword>
<reference evidence="2 3" key="2">
    <citation type="journal article" date="2009" name="PLoS ONE">
        <title>An integrated genetic and cytogenetic map of the cucumber genome.</title>
        <authorList>
            <person name="Ren Y."/>
            <person name="Zhang Z."/>
            <person name="Liu J."/>
            <person name="Staub J.E."/>
            <person name="Han Y."/>
            <person name="Cheng Z."/>
            <person name="Li X."/>
            <person name="Lu J."/>
            <person name="Miao H."/>
            <person name="Kang H."/>
            <person name="Xie B."/>
            <person name="Gu X."/>
            <person name="Wang X."/>
            <person name="Du Y."/>
            <person name="Jin W."/>
            <person name="Huang S."/>
        </authorList>
    </citation>
    <scope>NUCLEOTIDE SEQUENCE [LARGE SCALE GENOMIC DNA]</scope>
    <source>
        <strain evidence="3">cv. 9930</strain>
    </source>
</reference>
<organism evidence="2 3">
    <name type="scientific">Cucumis sativus</name>
    <name type="common">Cucumber</name>
    <dbReference type="NCBI Taxonomy" id="3659"/>
    <lineage>
        <taxon>Eukaryota</taxon>
        <taxon>Viridiplantae</taxon>
        <taxon>Streptophyta</taxon>
        <taxon>Embryophyta</taxon>
        <taxon>Tracheophyta</taxon>
        <taxon>Spermatophyta</taxon>
        <taxon>Magnoliopsida</taxon>
        <taxon>eudicotyledons</taxon>
        <taxon>Gunneridae</taxon>
        <taxon>Pentapetalae</taxon>
        <taxon>rosids</taxon>
        <taxon>fabids</taxon>
        <taxon>Cucurbitales</taxon>
        <taxon>Cucurbitaceae</taxon>
        <taxon>Benincaseae</taxon>
        <taxon>Cucumis</taxon>
    </lineage>
</organism>
<evidence type="ECO:0000256" key="1">
    <source>
        <dbReference type="SAM" id="MobiDB-lite"/>
    </source>
</evidence>
<reference evidence="2 3" key="1">
    <citation type="journal article" date="2009" name="Nat. Genet.">
        <title>The genome of the cucumber, Cucumis sativus L.</title>
        <authorList>
            <person name="Huang S."/>
            <person name="Li R."/>
            <person name="Zhang Z."/>
            <person name="Li L."/>
            <person name="Gu X."/>
            <person name="Fan W."/>
            <person name="Lucas W.J."/>
            <person name="Wang X."/>
            <person name="Xie B."/>
            <person name="Ni P."/>
            <person name="Ren Y."/>
            <person name="Zhu H."/>
            <person name="Li J."/>
            <person name="Lin K."/>
            <person name="Jin W."/>
            <person name="Fei Z."/>
            <person name="Li G."/>
            <person name="Staub J."/>
            <person name="Kilian A."/>
            <person name="van der Vossen E.A."/>
            <person name="Wu Y."/>
            <person name="Guo J."/>
            <person name="He J."/>
            <person name="Jia Z."/>
            <person name="Ren Y."/>
            <person name="Tian G."/>
            <person name="Lu Y."/>
            <person name="Ruan J."/>
            <person name="Qian W."/>
            <person name="Wang M."/>
            <person name="Huang Q."/>
            <person name="Li B."/>
            <person name="Xuan Z."/>
            <person name="Cao J."/>
            <person name="Asan"/>
            <person name="Wu Z."/>
            <person name="Zhang J."/>
            <person name="Cai Q."/>
            <person name="Bai Y."/>
            <person name="Zhao B."/>
            <person name="Han Y."/>
            <person name="Li Y."/>
            <person name="Li X."/>
            <person name="Wang S."/>
            <person name="Shi Q."/>
            <person name="Liu S."/>
            <person name="Cho W.K."/>
            <person name="Kim J.Y."/>
            <person name="Xu Y."/>
            <person name="Heller-Uszynska K."/>
            <person name="Miao H."/>
            <person name="Cheng Z."/>
            <person name="Zhang S."/>
            <person name="Wu J."/>
            <person name="Yang Y."/>
            <person name="Kang H."/>
            <person name="Li M."/>
            <person name="Liang H."/>
            <person name="Ren X."/>
            <person name="Shi Z."/>
            <person name="Wen M."/>
            <person name="Jian M."/>
            <person name="Yang H."/>
            <person name="Zhang G."/>
            <person name="Yang Z."/>
            <person name="Chen R."/>
            <person name="Liu S."/>
            <person name="Li J."/>
            <person name="Ma L."/>
            <person name="Liu H."/>
            <person name="Zhou Y."/>
            <person name="Zhao J."/>
            <person name="Fang X."/>
            <person name="Li G."/>
            <person name="Fang L."/>
            <person name="Li Y."/>
            <person name="Liu D."/>
            <person name="Zheng H."/>
            <person name="Zhang Y."/>
            <person name="Qin N."/>
            <person name="Li Z."/>
            <person name="Yang G."/>
            <person name="Yang S."/>
            <person name="Bolund L."/>
            <person name="Kristiansen K."/>
            <person name="Zheng H."/>
            <person name="Li S."/>
            <person name="Zhang X."/>
            <person name="Yang H."/>
            <person name="Wang J."/>
            <person name="Sun R."/>
            <person name="Zhang B."/>
            <person name="Jiang S."/>
            <person name="Wang J."/>
            <person name="Du Y."/>
            <person name="Li S."/>
        </authorList>
    </citation>
    <scope>NUCLEOTIDE SEQUENCE [LARGE SCALE GENOMIC DNA]</scope>
    <source>
        <strain evidence="3">cv. 9930</strain>
    </source>
</reference>
<reference evidence="2 3" key="4">
    <citation type="journal article" date="2011" name="BMC Genomics">
        <title>RNA-Seq improves annotation of protein-coding genes in the cucumber genome.</title>
        <authorList>
            <person name="Li Z."/>
            <person name="Zhang Z."/>
            <person name="Yan P."/>
            <person name="Huang S."/>
            <person name="Fei Z."/>
            <person name="Lin K."/>
        </authorList>
    </citation>
    <scope>NUCLEOTIDE SEQUENCE [LARGE SCALE GENOMIC DNA]</scope>
    <source>
        <strain evidence="3">cv. 9930</strain>
    </source>
</reference>
<evidence type="ECO:0000313" key="2">
    <source>
        <dbReference type="EMBL" id="KGN49533.1"/>
    </source>
</evidence>
<reference evidence="2 3" key="3">
    <citation type="journal article" date="2010" name="BMC Genomics">
        <title>Transcriptome sequencing and comparative analysis of cucumber flowers with different sex types.</title>
        <authorList>
            <person name="Guo S."/>
            <person name="Zheng Y."/>
            <person name="Joung J.G."/>
            <person name="Liu S."/>
            <person name="Zhang Z."/>
            <person name="Crasta O.R."/>
            <person name="Sobral B.W."/>
            <person name="Xu Y."/>
            <person name="Huang S."/>
            <person name="Fei Z."/>
        </authorList>
    </citation>
    <scope>NUCLEOTIDE SEQUENCE [LARGE SCALE GENOMIC DNA]</scope>
    <source>
        <strain evidence="3">cv. 9930</strain>
    </source>
</reference>
<evidence type="ECO:0008006" key="4">
    <source>
        <dbReference type="Google" id="ProtNLM"/>
    </source>
</evidence>
<dbReference type="Gramene" id="KGN49533">
    <property type="protein sequence ID" value="KGN49533"/>
    <property type="gene ID" value="Csa_6G538620"/>
</dbReference>
<gene>
    <name evidence="2" type="ORF">Csa_6G538620</name>
</gene>
<accession>A0A0A0KJ41</accession>
<dbReference type="OMA" id="ELMAVCW"/>
<dbReference type="OrthoDB" id="2107747at2759"/>
<name>A0A0A0KJ41_CUCSA</name>
<dbReference type="PANTHER" id="PTHR32278">
    <property type="entry name" value="F-BOX DOMAIN-CONTAINING PROTEIN"/>
    <property type="match status" value="1"/>
</dbReference>
<dbReference type="Proteomes" id="UP000029981">
    <property type="component" value="Chromosome 6"/>
</dbReference>
<proteinExistence type="predicted"/>
<evidence type="ECO:0000313" key="3">
    <source>
        <dbReference type="Proteomes" id="UP000029981"/>
    </source>
</evidence>
<dbReference type="InterPro" id="IPR025886">
    <property type="entry name" value="PP2-like"/>
</dbReference>
<dbReference type="EMBL" id="CM002927">
    <property type="protein sequence ID" value="KGN49533.1"/>
    <property type="molecule type" value="Genomic_DNA"/>
</dbReference>
<dbReference type="AlphaFoldDB" id="A0A0A0KJ41"/>
<feature type="region of interest" description="Disordered" evidence="1">
    <location>
        <begin position="17"/>
        <end position="49"/>
    </location>
</feature>
<sequence length="199" mass="23007">MEWDGVRVRNKEFYLGWNRRKKQNNPQTMDNKDKKKKQSMTPSENHETKLATIPPRDLKIVWGSDDTQWTIKDPNDDEQSYAEAIKVTWLEVKATYKGAKPGSHYKIGFNISLNSDAFGWDSSPVFMMAKVGESGYYTWKRIYFNIIEAGKSPINFPSNFEISVPVSAKDTTLFFGLYEIWGGRWKGGLRIHHAFVTKI</sequence>